<sequence>MSTQSRAEEHMTLLAAVRRYVEEKRNAGERGERHGWGEETYKRYKPTLERFAKDTTPSRSVTRLTETQIRSWVYREDLSHESKRTYYRMVSAFLAWLRENEIADLSMPPELETRSTVPSWASREQLAAVVSAWEDVCREDANRNSDPSVTFPAGTRWWMQAAWRLSFWQALRRSEVLKIRCGSVDLEGRSLLIGGDYVTKGKADATIPLVGPAAEIARDWGAGERPDGERLFGRSRADKVSRGFTEARDRAIQDGSLDPDCEITMHSLRHGRAIDLTKKGRHIVYVSQFLRHSSLDSTREYLQVVPRHLQQEMEDLDESPIAGE</sequence>
<evidence type="ECO:0000259" key="7">
    <source>
        <dbReference type="PROSITE" id="PS51900"/>
    </source>
</evidence>
<dbReference type="Gene3D" id="1.10.443.10">
    <property type="entry name" value="Intergrase catalytic core"/>
    <property type="match status" value="1"/>
</dbReference>
<dbReference type="InterPro" id="IPR013762">
    <property type="entry name" value="Integrase-like_cat_sf"/>
</dbReference>
<dbReference type="GO" id="GO:0006310">
    <property type="term" value="P:DNA recombination"/>
    <property type="evidence" value="ECO:0007669"/>
    <property type="project" value="UniProtKB-KW"/>
</dbReference>
<evidence type="ECO:0000256" key="1">
    <source>
        <dbReference type="ARBA" id="ARBA00008857"/>
    </source>
</evidence>
<dbReference type="InterPro" id="IPR002104">
    <property type="entry name" value="Integrase_catalytic"/>
</dbReference>
<dbReference type="Gene3D" id="1.10.150.130">
    <property type="match status" value="1"/>
</dbReference>
<dbReference type="AlphaFoldDB" id="A0A9X2U0T1"/>
<dbReference type="PANTHER" id="PTHR30349:SF41">
    <property type="entry name" value="INTEGRASE_RECOMBINASE PROTEIN MJ0367-RELATED"/>
    <property type="match status" value="1"/>
</dbReference>
<gene>
    <name evidence="8" type="ORF">GGP82_002409</name>
</gene>
<dbReference type="PROSITE" id="PS51898">
    <property type="entry name" value="TYR_RECOMBINASE"/>
    <property type="match status" value="1"/>
</dbReference>
<dbReference type="CDD" id="cd00397">
    <property type="entry name" value="DNA_BRE_C"/>
    <property type="match status" value="1"/>
</dbReference>
<name>A0A9X2U0T1_9BACT</name>
<dbReference type="PROSITE" id="PS51900">
    <property type="entry name" value="CB"/>
    <property type="match status" value="1"/>
</dbReference>
<feature type="domain" description="Core-binding (CB)" evidence="7">
    <location>
        <begin position="11"/>
        <end position="98"/>
    </location>
</feature>
<keyword evidence="2" id="KW-0229">DNA integration</keyword>
<proteinExistence type="inferred from homology"/>
<dbReference type="EMBL" id="JANTYZ010000007">
    <property type="protein sequence ID" value="MCS3865845.1"/>
    <property type="molecule type" value="Genomic_DNA"/>
</dbReference>
<dbReference type="GO" id="GO:0003677">
    <property type="term" value="F:DNA binding"/>
    <property type="evidence" value="ECO:0007669"/>
    <property type="project" value="UniProtKB-UniRule"/>
</dbReference>
<evidence type="ECO:0000256" key="3">
    <source>
        <dbReference type="ARBA" id="ARBA00023125"/>
    </source>
</evidence>
<feature type="domain" description="Tyr recombinase" evidence="6">
    <location>
        <begin position="116"/>
        <end position="314"/>
    </location>
</feature>
<evidence type="ECO:0000259" key="6">
    <source>
        <dbReference type="PROSITE" id="PS51898"/>
    </source>
</evidence>
<dbReference type="InterPro" id="IPR044068">
    <property type="entry name" value="CB"/>
</dbReference>
<accession>A0A9X2U0T1</accession>
<dbReference type="GO" id="GO:0015074">
    <property type="term" value="P:DNA integration"/>
    <property type="evidence" value="ECO:0007669"/>
    <property type="project" value="UniProtKB-KW"/>
</dbReference>
<dbReference type="InterPro" id="IPR011010">
    <property type="entry name" value="DNA_brk_join_enz"/>
</dbReference>
<evidence type="ECO:0000256" key="5">
    <source>
        <dbReference type="PROSITE-ProRule" id="PRU01248"/>
    </source>
</evidence>
<evidence type="ECO:0000256" key="4">
    <source>
        <dbReference type="ARBA" id="ARBA00023172"/>
    </source>
</evidence>
<reference evidence="8" key="1">
    <citation type="submission" date="2022-08" db="EMBL/GenBank/DDBJ databases">
        <title>Genomic Encyclopedia of Type Strains, Phase V (KMG-V): Genome sequencing to study the core and pangenomes of soil and plant-associated prokaryotes.</title>
        <authorList>
            <person name="Whitman W."/>
        </authorList>
    </citation>
    <scope>NUCLEOTIDE SEQUENCE</scope>
    <source>
        <strain evidence="8">SP2016B</strain>
    </source>
</reference>
<protein>
    <submittedName>
        <fullName evidence="8">Integrase</fullName>
    </submittedName>
</protein>
<dbReference type="PANTHER" id="PTHR30349">
    <property type="entry name" value="PHAGE INTEGRASE-RELATED"/>
    <property type="match status" value="1"/>
</dbReference>
<dbReference type="InterPro" id="IPR010998">
    <property type="entry name" value="Integrase_recombinase_N"/>
</dbReference>
<dbReference type="InterPro" id="IPR050090">
    <property type="entry name" value="Tyrosine_recombinase_XerCD"/>
</dbReference>
<evidence type="ECO:0000256" key="2">
    <source>
        <dbReference type="ARBA" id="ARBA00022908"/>
    </source>
</evidence>
<dbReference type="Proteomes" id="UP001155034">
    <property type="component" value="Unassembled WGS sequence"/>
</dbReference>
<dbReference type="Pfam" id="PF00589">
    <property type="entry name" value="Phage_integrase"/>
    <property type="match status" value="1"/>
</dbReference>
<organism evidence="8 9">
    <name type="scientific">Salinibacter ruber</name>
    <dbReference type="NCBI Taxonomy" id="146919"/>
    <lineage>
        <taxon>Bacteria</taxon>
        <taxon>Pseudomonadati</taxon>
        <taxon>Rhodothermota</taxon>
        <taxon>Rhodothermia</taxon>
        <taxon>Rhodothermales</taxon>
        <taxon>Salinibacteraceae</taxon>
        <taxon>Salinibacter</taxon>
    </lineage>
</organism>
<keyword evidence="3 5" id="KW-0238">DNA-binding</keyword>
<evidence type="ECO:0000313" key="9">
    <source>
        <dbReference type="Proteomes" id="UP001155034"/>
    </source>
</evidence>
<evidence type="ECO:0000313" key="8">
    <source>
        <dbReference type="EMBL" id="MCS3865845.1"/>
    </source>
</evidence>
<comment type="similarity">
    <text evidence="1">Belongs to the 'phage' integrase family.</text>
</comment>
<keyword evidence="4" id="KW-0233">DNA recombination</keyword>
<comment type="caution">
    <text evidence="8">The sequence shown here is derived from an EMBL/GenBank/DDBJ whole genome shotgun (WGS) entry which is preliminary data.</text>
</comment>
<dbReference type="SUPFAM" id="SSF56349">
    <property type="entry name" value="DNA breaking-rejoining enzymes"/>
    <property type="match status" value="1"/>
</dbReference>